<gene>
    <name evidence="2" type="ORF">DM484_30165</name>
</gene>
<feature type="domain" description="DUF5615" evidence="1">
    <location>
        <begin position="1"/>
        <end position="86"/>
    </location>
</feature>
<evidence type="ECO:0000259" key="1">
    <source>
        <dbReference type="Pfam" id="PF18480"/>
    </source>
</evidence>
<dbReference type="AlphaFoldDB" id="A0A2W4QA55"/>
<sequence length="106" mass="11661">MRVLLDECLPKKLKRSLAGHEVKTVPECGWAGCKNGHLLGLAQEHFDVFLTVDRNLSFQQSLERYDIAVVVLVAASNAIEVLEPLMLSVIQILPSLRPGVIVQIGT</sequence>
<protein>
    <recommendedName>
        <fullName evidence="1">DUF5615 domain-containing protein</fullName>
    </recommendedName>
</protein>
<accession>A0A2W4QA55</accession>
<evidence type="ECO:0000313" key="2">
    <source>
        <dbReference type="EMBL" id="PZN69191.1"/>
    </source>
</evidence>
<dbReference type="InterPro" id="IPR041049">
    <property type="entry name" value="DUF5615"/>
</dbReference>
<organism evidence="2 3">
    <name type="scientific">Candidatus Methylumidiphilus alinenensis</name>
    <dbReference type="NCBI Taxonomy" id="2202197"/>
    <lineage>
        <taxon>Bacteria</taxon>
        <taxon>Pseudomonadati</taxon>
        <taxon>Pseudomonadota</taxon>
        <taxon>Gammaproteobacteria</taxon>
        <taxon>Methylococcales</taxon>
        <taxon>Candidatus Methylumidiphilus</taxon>
    </lineage>
</organism>
<reference evidence="2 3" key="1">
    <citation type="journal article" date="2018" name="Aquat. Microb. Ecol.">
        <title>Gammaproteobacterial methanotrophs dominate.</title>
        <authorList>
            <person name="Rissanen A.J."/>
            <person name="Saarenheimo J."/>
            <person name="Tiirola M."/>
            <person name="Peura S."/>
            <person name="Aalto S.L."/>
            <person name="Karvinen A."/>
            <person name="Nykanen H."/>
        </authorList>
    </citation>
    <scope>NUCLEOTIDE SEQUENCE [LARGE SCALE GENOMIC DNA]</scope>
    <source>
        <strain evidence="2">AMbin10</strain>
    </source>
</reference>
<dbReference type="EMBL" id="QJPH01000584">
    <property type="protein sequence ID" value="PZN69191.1"/>
    <property type="molecule type" value="Genomic_DNA"/>
</dbReference>
<name>A0A2W4QA55_9GAMM</name>
<evidence type="ECO:0000313" key="3">
    <source>
        <dbReference type="Proteomes" id="UP000249396"/>
    </source>
</evidence>
<dbReference type="Pfam" id="PF18480">
    <property type="entry name" value="DUF5615"/>
    <property type="match status" value="1"/>
</dbReference>
<comment type="caution">
    <text evidence="2">The sequence shown here is derived from an EMBL/GenBank/DDBJ whole genome shotgun (WGS) entry which is preliminary data.</text>
</comment>
<proteinExistence type="predicted"/>
<dbReference type="Proteomes" id="UP000249396">
    <property type="component" value="Unassembled WGS sequence"/>
</dbReference>